<organism evidence="1">
    <name type="scientific">Arundo donax</name>
    <name type="common">Giant reed</name>
    <name type="synonym">Donax arundinaceus</name>
    <dbReference type="NCBI Taxonomy" id="35708"/>
    <lineage>
        <taxon>Eukaryota</taxon>
        <taxon>Viridiplantae</taxon>
        <taxon>Streptophyta</taxon>
        <taxon>Embryophyta</taxon>
        <taxon>Tracheophyta</taxon>
        <taxon>Spermatophyta</taxon>
        <taxon>Magnoliopsida</taxon>
        <taxon>Liliopsida</taxon>
        <taxon>Poales</taxon>
        <taxon>Poaceae</taxon>
        <taxon>PACMAD clade</taxon>
        <taxon>Arundinoideae</taxon>
        <taxon>Arundineae</taxon>
        <taxon>Arundo</taxon>
    </lineage>
</organism>
<protein>
    <submittedName>
        <fullName evidence="1">Uncharacterized protein</fullName>
    </submittedName>
</protein>
<dbReference type="EMBL" id="GBRH01168859">
    <property type="protein sequence ID" value="JAE29037.1"/>
    <property type="molecule type" value="Transcribed_RNA"/>
</dbReference>
<proteinExistence type="predicted"/>
<sequence length="53" mass="5861">MHKTGQPQIASVNAELTNMILYSSNGKTASQIGNLCMFLNIRIFSILPSYTEL</sequence>
<reference evidence="1" key="2">
    <citation type="journal article" date="2015" name="Data Brief">
        <title>Shoot transcriptome of the giant reed, Arundo donax.</title>
        <authorList>
            <person name="Barrero R.A."/>
            <person name="Guerrero F.D."/>
            <person name="Moolhuijzen P."/>
            <person name="Goolsby J.A."/>
            <person name="Tidwell J."/>
            <person name="Bellgard S.E."/>
            <person name="Bellgard M.I."/>
        </authorList>
    </citation>
    <scope>NUCLEOTIDE SEQUENCE</scope>
    <source>
        <tissue evidence="1">Shoot tissue taken approximately 20 cm above the soil surface</tissue>
    </source>
</reference>
<accession>A0A0A9GWX9</accession>
<evidence type="ECO:0000313" key="1">
    <source>
        <dbReference type="EMBL" id="JAE29037.1"/>
    </source>
</evidence>
<name>A0A0A9GWX9_ARUDO</name>
<dbReference type="AlphaFoldDB" id="A0A0A9GWX9"/>
<reference evidence="1" key="1">
    <citation type="submission" date="2014-09" db="EMBL/GenBank/DDBJ databases">
        <authorList>
            <person name="Magalhaes I.L.F."/>
            <person name="Oliveira U."/>
            <person name="Santos F.R."/>
            <person name="Vidigal T.H.D.A."/>
            <person name="Brescovit A.D."/>
            <person name="Santos A.J."/>
        </authorList>
    </citation>
    <scope>NUCLEOTIDE SEQUENCE</scope>
    <source>
        <tissue evidence="1">Shoot tissue taken approximately 20 cm above the soil surface</tissue>
    </source>
</reference>